<dbReference type="AlphaFoldDB" id="A0A328AIK1"/>
<keyword evidence="3" id="KW-1185">Reference proteome</keyword>
<feature type="domain" description="HTH arsR-type" evidence="1">
    <location>
        <begin position="1"/>
        <end position="92"/>
    </location>
</feature>
<dbReference type="GO" id="GO:0010288">
    <property type="term" value="P:response to lead ion"/>
    <property type="evidence" value="ECO:0007669"/>
    <property type="project" value="TreeGrafter"/>
</dbReference>
<dbReference type="RefSeq" id="WP_111526986.1">
    <property type="nucleotide sequence ID" value="NZ_JBHRSG010000001.1"/>
</dbReference>
<dbReference type="EMBL" id="QFYQ01000001">
    <property type="protein sequence ID" value="RAK53234.1"/>
    <property type="molecule type" value="Genomic_DNA"/>
</dbReference>
<dbReference type="SUPFAM" id="SSF46785">
    <property type="entry name" value="Winged helix' DNA-binding domain"/>
    <property type="match status" value="1"/>
</dbReference>
<dbReference type="OrthoDB" id="9797716at2"/>
<reference evidence="3" key="1">
    <citation type="submission" date="2018-05" db="EMBL/GenBank/DDBJ databases">
        <authorList>
            <person name="Li X."/>
        </authorList>
    </citation>
    <scope>NUCLEOTIDE SEQUENCE [LARGE SCALE GENOMIC DNA]</scope>
    <source>
        <strain evidence="3">LX32</strain>
    </source>
</reference>
<dbReference type="GO" id="GO:0046686">
    <property type="term" value="P:response to cadmium ion"/>
    <property type="evidence" value="ECO:0007669"/>
    <property type="project" value="TreeGrafter"/>
</dbReference>
<protein>
    <submittedName>
        <fullName evidence="2">Transcriptional regulator</fullName>
    </submittedName>
</protein>
<dbReference type="InterPro" id="IPR036388">
    <property type="entry name" value="WH-like_DNA-bd_sf"/>
</dbReference>
<evidence type="ECO:0000259" key="1">
    <source>
        <dbReference type="PROSITE" id="PS50987"/>
    </source>
</evidence>
<organism evidence="2 3">
    <name type="scientific">Phenylobacterium soli</name>
    <dbReference type="NCBI Taxonomy" id="2170551"/>
    <lineage>
        <taxon>Bacteria</taxon>
        <taxon>Pseudomonadati</taxon>
        <taxon>Pseudomonadota</taxon>
        <taxon>Alphaproteobacteria</taxon>
        <taxon>Caulobacterales</taxon>
        <taxon>Caulobacteraceae</taxon>
        <taxon>Phenylobacterium</taxon>
    </lineage>
</organism>
<sequence>MDANIALPAALIGDPVRAAILMALLGGRALPATQLAWIGGVSPQAASNHLAKLAEGGLVVAHAQGRHRYYRLAGEEVAQALEALARIGAVPRPLDPPLSPKARSLREARTCYDHLAGRLGVALADAMEEAGLIAAEGEDRCHLTPAGEARLAELGVDLSGLPRNRRGPLRPCIDWTERRRHLAGPVAARLLDRLFALGWLERGPEGRAARLTPAGRASLRERFGLDFDAAAAA</sequence>
<dbReference type="Pfam" id="PF12840">
    <property type="entry name" value="HTH_20"/>
    <property type="match status" value="1"/>
</dbReference>
<dbReference type="PANTHER" id="PTHR39168:SF1">
    <property type="entry name" value="TRANSCRIPTIONAL REGULATORY PROTEIN"/>
    <property type="match status" value="1"/>
</dbReference>
<dbReference type="SMART" id="SM00418">
    <property type="entry name" value="HTH_ARSR"/>
    <property type="match status" value="1"/>
</dbReference>
<dbReference type="InterPro" id="IPR011991">
    <property type="entry name" value="ArsR-like_HTH"/>
</dbReference>
<dbReference type="NCBIfam" id="NF033788">
    <property type="entry name" value="HTH_metalloreg"/>
    <property type="match status" value="1"/>
</dbReference>
<dbReference type="PROSITE" id="PS50987">
    <property type="entry name" value="HTH_ARSR_2"/>
    <property type="match status" value="1"/>
</dbReference>
<dbReference type="GO" id="GO:0032791">
    <property type="term" value="F:lead ion binding"/>
    <property type="evidence" value="ECO:0007669"/>
    <property type="project" value="TreeGrafter"/>
</dbReference>
<dbReference type="PRINTS" id="PR00778">
    <property type="entry name" value="HTHARSR"/>
</dbReference>
<dbReference type="CDD" id="cd00090">
    <property type="entry name" value="HTH_ARSR"/>
    <property type="match status" value="1"/>
</dbReference>
<dbReference type="Proteomes" id="UP000249254">
    <property type="component" value="Unassembled WGS sequence"/>
</dbReference>
<dbReference type="PANTHER" id="PTHR39168">
    <property type="entry name" value="TRANSCRIPTIONAL REGULATOR-RELATED"/>
    <property type="match status" value="1"/>
</dbReference>
<evidence type="ECO:0000313" key="2">
    <source>
        <dbReference type="EMBL" id="RAK53234.1"/>
    </source>
</evidence>
<evidence type="ECO:0000313" key="3">
    <source>
        <dbReference type="Proteomes" id="UP000249254"/>
    </source>
</evidence>
<dbReference type="Gene3D" id="1.10.10.10">
    <property type="entry name" value="Winged helix-like DNA-binding domain superfamily/Winged helix DNA-binding domain"/>
    <property type="match status" value="1"/>
</dbReference>
<name>A0A328AIK1_9CAUL</name>
<dbReference type="GO" id="GO:0097063">
    <property type="term" value="F:cadmium ion sensor activity"/>
    <property type="evidence" value="ECO:0007669"/>
    <property type="project" value="TreeGrafter"/>
</dbReference>
<dbReference type="InterPro" id="IPR036390">
    <property type="entry name" value="WH_DNA-bd_sf"/>
</dbReference>
<comment type="caution">
    <text evidence="2">The sequence shown here is derived from an EMBL/GenBank/DDBJ whole genome shotgun (WGS) entry which is preliminary data.</text>
</comment>
<accession>A0A328AIK1</accession>
<dbReference type="GO" id="GO:0003677">
    <property type="term" value="F:DNA binding"/>
    <property type="evidence" value="ECO:0007669"/>
    <property type="project" value="TreeGrafter"/>
</dbReference>
<dbReference type="InterPro" id="IPR052543">
    <property type="entry name" value="HTH_Metal-responsive_Reg"/>
</dbReference>
<dbReference type="InterPro" id="IPR001845">
    <property type="entry name" value="HTH_ArsR_DNA-bd_dom"/>
</dbReference>
<dbReference type="GO" id="GO:0003700">
    <property type="term" value="F:DNA-binding transcription factor activity"/>
    <property type="evidence" value="ECO:0007669"/>
    <property type="project" value="InterPro"/>
</dbReference>
<proteinExistence type="predicted"/>
<gene>
    <name evidence="2" type="ORF">DJ017_01165</name>
</gene>